<dbReference type="AlphaFoldDB" id="A0A4Q1HIW9"/>
<evidence type="ECO:0000256" key="1">
    <source>
        <dbReference type="ARBA" id="ARBA00007532"/>
    </source>
</evidence>
<keyword evidence="2 11" id="KW-0285">Flavoprotein</keyword>
<dbReference type="PRINTS" id="PR00411">
    <property type="entry name" value="PNDRDTASEI"/>
</dbReference>
<sequence>MVSPSVLGPSDKAGTQHYDAIIIGAGQAGPSLAGRLSDAGMRVAMIERKQFGGTCVNTGCMPTKTLVASAYAAHLARRAADYGVALEGPVGVDIARVKARADKVSSDARTGVENWLRGMANCTVYQGHARFTGPHDVEVDGHRLTAGRIFINSGARALVPDLPGVDRVRILTNVGMRALDVLPRHLVVIGGSYIGLEFAQMYRRFGSEVTLVERGPRLIAREDEDISEAIRGILAREGIGMRLDADAIAFAPAPGAQGSGSQQGHQGAGQPLATQGSSDEIDVYTHAGQAPVRATHVLVATGRRPNTDDLGLDAAGIATDARGYIEVDDSLCTSVPGVWALGDCNGRGAFTHTAYNDYEIVAANLLDGQTRRVSDRIPVYALYIDPPLGRVGLTEAQVRRTGKPALVGVRPMTRVGRAVEKGETQGCMKVIVDAESRRLLGAAILGTGGDEAVHGLIDTMSAGEPYTTLRDTMHIHPTVSELIPTVLGDLKPLA</sequence>
<gene>
    <name evidence="15" type="ORF">C7R54_16525</name>
</gene>
<dbReference type="Gene3D" id="3.50.50.60">
    <property type="entry name" value="FAD/NAD(P)-binding domain"/>
    <property type="match status" value="2"/>
</dbReference>
<feature type="binding site" evidence="9">
    <location>
        <position position="302"/>
    </location>
    <ligand>
        <name>NAD(+)</name>
        <dbReference type="ChEBI" id="CHEBI:57540"/>
    </ligand>
</feature>
<dbReference type="InterPro" id="IPR004099">
    <property type="entry name" value="Pyr_nucl-diS_OxRdtase_dimer"/>
</dbReference>
<dbReference type="GO" id="GO:0050660">
    <property type="term" value="F:flavin adenine dinucleotide binding"/>
    <property type="evidence" value="ECO:0007669"/>
    <property type="project" value="TreeGrafter"/>
</dbReference>
<evidence type="ECO:0000256" key="3">
    <source>
        <dbReference type="ARBA" id="ARBA00022827"/>
    </source>
</evidence>
<feature type="disulfide bond" description="Redox-active" evidence="10">
    <location>
        <begin position="55"/>
        <end position="60"/>
    </location>
</feature>
<keyword evidence="6" id="KW-1015">Disulfide bond</keyword>
<keyword evidence="16" id="KW-1185">Reference proteome</keyword>
<feature type="active site" description="Proton acceptor" evidence="8">
    <location>
        <position position="476"/>
    </location>
</feature>
<evidence type="ECO:0000256" key="4">
    <source>
        <dbReference type="ARBA" id="ARBA00022857"/>
    </source>
</evidence>
<feature type="domain" description="Pyridine nucleotide-disulphide oxidoreductase dimerisation" evidence="13">
    <location>
        <begin position="381"/>
        <end position="484"/>
    </location>
</feature>
<reference evidence="15 16" key="1">
    <citation type="journal article" date="2017" name="Int. J. Syst. Evol. Microbiol.">
        <title>Achromobacter aloeverae sp. nov., isolated from the root of Aloe vera (L.) Burm.f.</title>
        <authorList>
            <person name="Kuncharoen N."/>
            <person name="Muramatsu Y."/>
            <person name="Shibata C."/>
            <person name="Kamakura Y."/>
            <person name="Nakagawa Y."/>
            <person name="Tanasupawat S."/>
        </authorList>
    </citation>
    <scope>NUCLEOTIDE SEQUENCE [LARGE SCALE GENOMIC DNA]</scope>
    <source>
        <strain evidence="15 16">AVA-1</strain>
    </source>
</reference>
<dbReference type="GO" id="GO:0003955">
    <property type="term" value="F:NAD(P)H dehydrogenase (quinone) activity"/>
    <property type="evidence" value="ECO:0007669"/>
    <property type="project" value="TreeGrafter"/>
</dbReference>
<comment type="similarity">
    <text evidence="1 11">Belongs to the class-I pyridine nucleotide-disulfide oxidoreductase family.</text>
</comment>
<organism evidence="15 16">
    <name type="scientific">Achromobacter aloeverae</name>
    <dbReference type="NCBI Taxonomy" id="1750518"/>
    <lineage>
        <taxon>Bacteria</taxon>
        <taxon>Pseudomonadati</taxon>
        <taxon>Pseudomonadota</taxon>
        <taxon>Betaproteobacteria</taxon>
        <taxon>Burkholderiales</taxon>
        <taxon>Alcaligenaceae</taxon>
        <taxon>Achromobacter</taxon>
    </lineage>
</organism>
<feature type="binding site" evidence="9">
    <location>
        <begin position="190"/>
        <end position="197"/>
    </location>
    <ligand>
        <name>NAD(+)</name>
        <dbReference type="ChEBI" id="CHEBI:57540"/>
    </ligand>
</feature>
<comment type="cofactor">
    <cofactor evidence="9">
        <name>FAD</name>
        <dbReference type="ChEBI" id="CHEBI:57692"/>
    </cofactor>
    <text evidence="9">Binds 1 FAD per subunit.</text>
</comment>
<evidence type="ECO:0000256" key="2">
    <source>
        <dbReference type="ARBA" id="ARBA00022630"/>
    </source>
</evidence>
<accession>A0A4Q1HIW9</accession>
<dbReference type="OrthoDB" id="178496at2"/>
<dbReference type="GO" id="GO:0016668">
    <property type="term" value="F:oxidoreductase activity, acting on a sulfur group of donors, NAD(P) as acceptor"/>
    <property type="evidence" value="ECO:0007669"/>
    <property type="project" value="InterPro"/>
</dbReference>
<dbReference type="NCBIfam" id="NF004992">
    <property type="entry name" value="PRK06370.1-4"/>
    <property type="match status" value="1"/>
</dbReference>
<dbReference type="PIRSF" id="PIRSF000350">
    <property type="entry name" value="Mercury_reductase_MerA"/>
    <property type="match status" value="1"/>
</dbReference>
<evidence type="ECO:0000256" key="6">
    <source>
        <dbReference type="ARBA" id="ARBA00023157"/>
    </source>
</evidence>
<proteinExistence type="inferred from homology"/>
<evidence type="ECO:0000313" key="16">
    <source>
        <dbReference type="Proteomes" id="UP000290849"/>
    </source>
</evidence>
<evidence type="ECO:0000256" key="12">
    <source>
        <dbReference type="SAM" id="MobiDB-lite"/>
    </source>
</evidence>
<dbReference type="PRINTS" id="PR00368">
    <property type="entry name" value="FADPNR"/>
</dbReference>
<dbReference type="InterPro" id="IPR036188">
    <property type="entry name" value="FAD/NAD-bd_sf"/>
</dbReference>
<evidence type="ECO:0000256" key="10">
    <source>
        <dbReference type="PIRSR" id="PIRSR000350-4"/>
    </source>
</evidence>
<evidence type="ECO:0000313" key="15">
    <source>
        <dbReference type="EMBL" id="RXN88158.1"/>
    </source>
</evidence>
<keyword evidence="9" id="KW-0547">Nucleotide-binding</keyword>
<dbReference type="SUPFAM" id="SSF55424">
    <property type="entry name" value="FAD/NAD-linked reductases, dimerisation (C-terminal) domain"/>
    <property type="match status" value="1"/>
</dbReference>
<comment type="caution">
    <text evidence="15">The sequence shown here is derived from an EMBL/GenBank/DDBJ whole genome shotgun (WGS) entry which is preliminary data.</text>
</comment>
<dbReference type="Pfam" id="PF02852">
    <property type="entry name" value="Pyr_redox_dim"/>
    <property type="match status" value="1"/>
</dbReference>
<evidence type="ECO:0000256" key="11">
    <source>
        <dbReference type="RuleBase" id="RU003691"/>
    </source>
</evidence>
<dbReference type="PROSITE" id="PS00076">
    <property type="entry name" value="PYRIDINE_REDOX_1"/>
    <property type="match status" value="1"/>
</dbReference>
<evidence type="ECO:0000256" key="9">
    <source>
        <dbReference type="PIRSR" id="PIRSR000350-3"/>
    </source>
</evidence>
<dbReference type="Proteomes" id="UP000290849">
    <property type="component" value="Unassembled WGS sequence"/>
</dbReference>
<dbReference type="RefSeq" id="WP_129151523.1">
    <property type="nucleotide sequence ID" value="NZ_JBHSDO010000011.1"/>
</dbReference>
<dbReference type="InterPro" id="IPR023753">
    <property type="entry name" value="FAD/NAD-binding_dom"/>
</dbReference>
<feature type="binding site" evidence="9">
    <location>
        <position position="343"/>
    </location>
    <ligand>
        <name>FAD</name>
        <dbReference type="ChEBI" id="CHEBI:57692"/>
    </ligand>
</feature>
<keyword evidence="7 11" id="KW-0676">Redox-active center</keyword>
<dbReference type="PANTHER" id="PTHR43014">
    <property type="entry name" value="MERCURIC REDUCTASE"/>
    <property type="match status" value="1"/>
</dbReference>
<evidence type="ECO:0000259" key="13">
    <source>
        <dbReference type="Pfam" id="PF02852"/>
    </source>
</evidence>
<dbReference type="InterPro" id="IPR016156">
    <property type="entry name" value="FAD/NAD-linked_Rdtase_dimer_sf"/>
</dbReference>
<dbReference type="Pfam" id="PF07992">
    <property type="entry name" value="Pyr_redox_2"/>
    <property type="match status" value="1"/>
</dbReference>
<evidence type="ECO:0000256" key="8">
    <source>
        <dbReference type="PIRSR" id="PIRSR000350-2"/>
    </source>
</evidence>
<dbReference type="Gene3D" id="3.30.390.30">
    <property type="match status" value="1"/>
</dbReference>
<evidence type="ECO:0000256" key="5">
    <source>
        <dbReference type="ARBA" id="ARBA00023002"/>
    </source>
</evidence>
<dbReference type="SUPFAM" id="SSF51905">
    <property type="entry name" value="FAD/NAD(P)-binding domain"/>
    <property type="match status" value="1"/>
</dbReference>
<feature type="compositionally biased region" description="Low complexity" evidence="12">
    <location>
        <begin position="254"/>
        <end position="271"/>
    </location>
</feature>
<keyword evidence="9" id="KW-0520">NAD</keyword>
<protein>
    <submittedName>
        <fullName evidence="15">FAD-containing oxidoreductase</fullName>
    </submittedName>
</protein>
<dbReference type="EMBL" id="PYAL01000004">
    <property type="protein sequence ID" value="RXN88158.1"/>
    <property type="molecule type" value="Genomic_DNA"/>
</dbReference>
<dbReference type="PANTHER" id="PTHR43014:SF2">
    <property type="entry name" value="MERCURIC REDUCTASE"/>
    <property type="match status" value="1"/>
</dbReference>
<dbReference type="InterPro" id="IPR001100">
    <property type="entry name" value="Pyr_nuc-diS_OxRdtase"/>
</dbReference>
<feature type="domain" description="FAD/NAD(P)-binding" evidence="14">
    <location>
        <begin position="18"/>
        <end position="356"/>
    </location>
</feature>
<evidence type="ECO:0000259" key="14">
    <source>
        <dbReference type="Pfam" id="PF07992"/>
    </source>
</evidence>
<feature type="binding site" evidence="9">
    <location>
        <position position="64"/>
    </location>
    <ligand>
        <name>FAD</name>
        <dbReference type="ChEBI" id="CHEBI:57692"/>
    </ligand>
</feature>
<feature type="binding site" evidence="9">
    <location>
        <position position="213"/>
    </location>
    <ligand>
        <name>NAD(+)</name>
        <dbReference type="ChEBI" id="CHEBI:57540"/>
    </ligand>
</feature>
<evidence type="ECO:0000256" key="7">
    <source>
        <dbReference type="ARBA" id="ARBA00023284"/>
    </source>
</evidence>
<name>A0A4Q1HIW9_9BURK</name>
<keyword evidence="5 11" id="KW-0560">Oxidoreductase</keyword>
<keyword evidence="3 9" id="KW-0274">FAD</keyword>
<dbReference type="InterPro" id="IPR012999">
    <property type="entry name" value="Pyr_OxRdtase_I_AS"/>
</dbReference>
<keyword evidence="4" id="KW-0521">NADP</keyword>
<feature type="region of interest" description="Disordered" evidence="12">
    <location>
        <begin position="254"/>
        <end position="276"/>
    </location>
</feature>